<dbReference type="InterPro" id="IPR001128">
    <property type="entry name" value="Cyt_P450"/>
</dbReference>
<protein>
    <submittedName>
        <fullName evidence="8">Cytochrome P450 monooxygenase</fullName>
    </submittedName>
</protein>
<evidence type="ECO:0000256" key="1">
    <source>
        <dbReference type="ARBA" id="ARBA00001971"/>
    </source>
</evidence>
<evidence type="ECO:0000313" key="8">
    <source>
        <dbReference type="EMBL" id="MBB4679017.1"/>
    </source>
</evidence>
<comment type="caution">
    <text evidence="8">The sequence shown here is derived from an EMBL/GenBank/DDBJ whole genome shotgun (WGS) entry which is preliminary data.</text>
</comment>
<sequence>MTTAPNLEELPLLLCTQPVVGRLDPVLRELQSRAPITKVRTRAGDEAWLVSRHAELKKLLLDGRLENAHPDPANRPRYVDSPVFDYNLLGTDFTEANQLHRDFRSALTPLFSARRVAVLREGIRARVHTLLDQLIERGSPADLHSEFSLPLSHGVLSDLLGVPDERTFISLLLAVDDEASVGAVFGHLVEAVTWRMEHPGPDIITALAEAGVPVEQIVSLVSTISFPFLVTPGVQSVGIGLFAAHPEQRDLLVGDPGLIETAVDEVLRMGQVVESVMPRYAESDIEIAGITIRAGELVLCDHYSANYDELVFPDSERFDITRTPNPHLAFSHGISHCIGAPLAKVQLSETFGALIARLPGLALTVPVDEIPMNVDPEAVKLGGGVDGLPVIW</sequence>
<keyword evidence="7 8" id="KW-0503">Monooxygenase</keyword>
<keyword evidence="4" id="KW-0479">Metal-binding</keyword>
<dbReference type="InterPro" id="IPR036396">
    <property type="entry name" value="Cyt_P450_sf"/>
</dbReference>
<dbReference type="AlphaFoldDB" id="A0A7W7CD83"/>
<dbReference type="SUPFAM" id="SSF48264">
    <property type="entry name" value="Cytochrome P450"/>
    <property type="match status" value="1"/>
</dbReference>
<keyword evidence="6" id="KW-0408">Iron</keyword>
<organism evidence="8 9">
    <name type="scientific">Crossiella cryophila</name>
    <dbReference type="NCBI Taxonomy" id="43355"/>
    <lineage>
        <taxon>Bacteria</taxon>
        <taxon>Bacillati</taxon>
        <taxon>Actinomycetota</taxon>
        <taxon>Actinomycetes</taxon>
        <taxon>Pseudonocardiales</taxon>
        <taxon>Pseudonocardiaceae</taxon>
        <taxon>Crossiella</taxon>
    </lineage>
</organism>
<dbReference type="Pfam" id="PF00067">
    <property type="entry name" value="p450"/>
    <property type="match status" value="1"/>
</dbReference>
<evidence type="ECO:0000256" key="2">
    <source>
        <dbReference type="ARBA" id="ARBA00010617"/>
    </source>
</evidence>
<dbReference type="Proteomes" id="UP000533598">
    <property type="component" value="Unassembled WGS sequence"/>
</dbReference>
<name>A0A7W7CD83_9PSEU</name>
<evidence type="ECO:0000256" key="3">
    <source>
        <dbReference type="ARBA" id="ARBA00022617"/>
    </source>
</evidence>
<comment type="cofactor">
    <cofactor evidence="1">
        <name>heme</name>
        <dbReference type="ChEBI" id="CHEBI:30413"/>
    </cofactor>
</comment>
<dbReference type="PRINTS" id="PR00359">
    <property type="entry name" value="BP450"/>
</dbReference>
<dbReference type="RefSeq" id="WP_185004815.1">
    <property type="nucleotide sequence ID" value="NZ_BAAAUI010000046.1"/>
</dbReference>
<reference evidence="8 9" key="1">
    <citation type="submission" date="2020-08" db="EMBL/GenBank/DDBJ databases">
        <title>Sequencing the genomes of 1000 actinobacteria strains.</title>
        <authorList>
            <person name="Klenk H.-P."/>
        </authorList>
    </citation>
    <scope>NUCLEOTIDE SEQUENCE [LARGE SCALE GENOMIC DNA]</scope>
    <source>
        <strain evidence="8 9">DSM 44230</strain>
    </source>
</reference>
<dbReference type="InterPro" id="IPR002397">
    <property type="entry name" value="Cyt_P450_B"/>
</dbReference>
<dbReference type="Gene3D" id="1.10.630.10">
    <property type="entry name" value="Cytochrome P450"/>
    <property type="match status" value="1"/>
</dbReference>
<evidence type="ECO:0000256" key="7">
    <source>
        <dbReference type="ARBA" id="ARBA00023033"/>
    </source>
</evidence>
<dbReference type="PANTHER" id="PTHR46696">
    <property type="entry name" value="P450, PUTATIVE (EUROFUNG)-RELATED"/>
    <property type="match status" value="1"/>
</dbReference>
<evidence type="ECO:0000256" key="4">
    <source>
        <dbReference type="ARBA" id="ARBA00022723"/>
    </source>
</evidence>
<comment type="similarity">
    <text evidence="2">Belongs to the cytochrome P450 family.</text>
</comment>
<keyword evidence="5" id="KW-0560">Oxidoreductase</keyword>
<dbReference type="GO" id="GO:0016705">
    <property type="term" value="F:oxidoreductase activity, acting on paired donors, with incorporation or reduction of molecular oxygen"/>
    <property type="evidence" value="ECO:0007669"/>
    <property type="project" value="InterPro"/>
</dbReference>
<dbReference type="GO" id="GO:0004497">
    <property type="term" value="F:monooxygenase activity"/>
    <property type="evidence" value="ECO:0007669"/>
    <property type="project" value="UniProtKB-KW"/>
</dbReference>
<dbReference type="EMBL" id="JACHMH010000001">
    <property type="protein sequence ID" value="MBB4679017.1"/>
    <property type="molecule type" value="Genomic_DNA"/>
</dbReference>
<evidence type="ECO:0000256" key="6">
    <source>
        <dbReference type="ARBA" id="ARBA00023004"/>
    </source>
</evidence>
<dbReference type="PANTHER" id="PTHR46696:SF5">
    <property type="entry name" value="CYTOCHROME P450 BJ-1"/>
    <property type="match status" value="1"/>
</dbReference>
<proteinExistence type="inferred from homology"/>
<dbReference type="GO" id="GO:0020037">
    <property type="term" value="F:heme binding"/>
    <property type="evidence" value="ECO:0007669"/>
    <property type="project" value="InterPro"/>
</dbReference>
<keyword evidence="9" id="KW-1185">Reference proteome</keyword>
<dbReference type="GO" id="GO:0005506">
    <property type="term" value="F:iron ion binding"/>
    <property type="evidence" value="ECO:0007669"/>
    <property type="project" value="InterPro"/>
</dbReference>
<evidence type="ECO:0000256" key="5">
    <source>
        <dbReference type="ARBA" id="ARBA00023002"/>
    </source>
</evidence>
<evidence type="ECO:0000313" key="9">
    <source>
        <dbReference type="Proteomes" id="UP000533598"/>
    </source>
</evidence>
<accession>A0A7W7CD83</accession>
<gene>
    <name evidence="8" type="ORF">HNR67_005135</name>
</gene>
<keyword evidence="3" id="KW-0349">Heme</keyword>